<sequence length="167" mass="19126">MNLPKEKIDIQPLLTTKKILARALKEGTSSELEEMGGVQAFEMAYELSWKTLKKVLMSKGVEVYSPKETFRKAAAEGLIREFEVGGLKALGKYPYHFYAYGSRVKGTARKFSDLDLCYQEEIPLSVISQLREEFAESNLPFEVELVNWKHMRAKFREAIKQNLTPIT</sequence>
<organism evidence="2 3">
    <name type="scientific">Funneliformis geosporum</name>
    <dbReference type="NCBI Taxonomy" id="1117311"/>
    <lineage>
        <taxon>Eukaryota</taxon>
        <taxon>Fungi</taxon>
        <taxon>Fungi incertae sedis</taxon>
        <taxon>Mucoromycota</taxon>
        <taxon>Glomeromycotina</taxon>
        <taxon>Glomeromycetes</taxon>
        <taxon>Glomerales</taxon>
        <taxon>Glomeraceae</taxon>
        <taxon>Funneliformis</taxon>
    </lineage>
</organism>
<dbReference type="EMBL" id="CAMKVN010000179">
    <property type="protein sequence ID" value="CAI2164796.1"/>
    <property type="molecule type" value="Genomic_DNA"/>
</dbReference>
<dbReference type="InterPro" id="IPR043519">
    <property type="entry name" value="NT_sf"/>
</dbReference>
<dbReference type="SUPFAM" id="SSF81301">
    <property type="entry name" value="Nucleotidyltransferase"/>
    <property type="match status" value="1"/>
</dbReference>
<evidence type="ECO:0000313" key="3">
    <source>
        <dbReference type="Proteomes" id="UP001153678"/>
    </source>
</evidence>
<gene>
    <name evidence="2" type="ORF">FWILDA_LOCUS1746</name>
</gene>
<dbReference type="CDD" id="cd05403">
    <property type="entry name" value="NT_KNTase_like"/>
    <property type="match status" value="1"/>
</dbReference>
<proteinExistence type="predicted"/>
<dbReference type="AlphaFoldDB" id="A0A9W4WQM3"/>
<evidence type="ECO:0000259" key="1">
    <source>
        <dbReference type="Pfam" id="PF18765"/>
    </source>
</evidence>
<dbReference type="Gene3D" id="3.30.460.10">
    <property type="entry name" value="Beta Polymerase, domain 2"/>
    <property type="match status" value="1"/>
</dbReference>
<dbReference type="Proteomes" id="UP001153678">
    <property type="component" value="Unassembled WGS sequence"/>
</dbReference>
<dbReference type="InterPro" id="IPR010235">
    <property type="entry name" value="HepT"/>
</dbReference>
<evidence type="ECO:0000313" key="2">
    <source>
        <dbReference type="EMBL" id="CAI2164796.1"/>
    </source>
</evidence>
<dbReference type="Pfam" id="PF08780">
    <property type="entry name" value="NTase_sub_bind"/>
    <property type="match status" value="1"/>
</dbReference>
<protein>
    <submittedName>
        <fullName evidence="2">1558_t:CDS:1</fullName>
    </submittedName>
</protein>
<dbReference type="OrthoDB" id="2434338at2759"/>
<reference evidence="2" key="1">
    <citation type="submission" date="2022-08" db="EMBL/GenBank/DDBJ databases">
        <authorList>
            <person name="Kallberg Y."/>
            <person name="Tangrot J."/>
            <person name="Rosling A."/>
        </authorList>
    </citation>
    <scope>NUCLEOTIDE SEQUENCE</scope>
    <source>
        <strain evidence="2">Wild A</strain>
    </source>
</reference>
<dbReference type="Pfam" id="PF18765">
    <property type="entry name" value="Polbeta"/>
    <property type="match status" value="1"/>
</dbReference>
<feature type="domain" description="Polymerase beta nucleotidyltransferase" evidence="1">
    <location>
        <begin position="97"/>
        <end position="161"/>
    </location>
</feature>
<name>A0A9W4WQM3_9GLOM</name>
<dbReference type="Gene3D" id="1.20.120.330">
    <property type="entry name" value="Nucleotidyltransferases domain 2"/>
    <property type="match status" value="1"/>
</dbReference>
<dbReference type="SUPFAM" id="SSF81593">
    <property type="entry name" value="Nucleotidyltransferase substrate binding subunit/domain"/>
    <property type="match status" value="1"/>
</dbReference>
<dbReference type="InterPro" id="IPR041633">
    <property type="entry name" value="Polbeta"/>
</dbReference>
<keyword evidence="3" id="KW-1185">Reference proteome</keyword>
<comment type="caution">
    <text evidence="2">The sequence shown here is derived from an EMBL/GenBank/DDBJ whole genome shotgun (WGS) entry which is preliminary data.</text>
</comment>
<accession>A0A9W4WQM3</accession>